<feature type="compositionally biased region" description="Low complexity" evidence="1">
    <location>
        <begin position="572"/>
        <end position="608"/>
    </location>
</feature>
<evidence type="ECO:0000256" key="1">
    <source>
        <dbReference type="SAM" id="MobiDB-lite"/>
    </source>
</evidence>
<dbReference type="SUPFAM" id="SSF48371">
    <property type="entry name" value="ARM repeat"/>
    <property type="match status" value="1"/>
</dbReference>
<feature type="region of interest" description="Disordered" evidence="1">
    <location>
        <begin position="1"/>
        <end position="20"/>
    </location>
</feature>
<dbReference type="InterPro" id="IPR016024">
    <property type="entry name" value="ARM-type_fold"/>
</dbReference>
<dbReference type="Proteomes" id="UP001470230">
    <property type="component" value="Unassembled WGS sequence"/>
</dbReference>
<evidence type="ECO:0000313" key="3">
    <source>
        <dbReference type="Proteomes" id="UP001470230"/>
    </source>
</evidence>
<dbReference type="PANTHER" id="PTHR10257">
    <property type="entry name" value="SERINE/THREONINE PROTEIN PHOSPHATASE 2A PP2A REGULATORY SUBUNIT B"/>
    <property type="match status" value="1"/>
</dbReference>
<evidence type="ECO:0000313" key="2">
    <source>
        <dbReference type="EMBL" id="KAK8878554.1"/>
    </source>
</evidence>
<dbReference type="EMBL" id="JAPFFF010000011">
    <property type="protein sequence ID" value="KAK8878554.1"/>
    <property type="molecule type" value="Genomic_DNA"/>
</dbReference>
<feature type="region of interest" description="Disordered" evidence="1">
    <location>
        <begin position="39"/>
        <end position="70"/>
    </location>
</feature>
<accession>A0ABR2JKV8</accession>
<protein>
    <submittedName>
        <fullName evidence="2">Uncharacterized protein</fullName>
    </submittedName>
</protein>
<feature type="region of interest" description="Disordered" evidence="1">
    <location>
        <begin position="515"/>
        <end position="620"/>
    </location>
</feature>
<dbReference type="Pfam" id="PF01603">
    <property type="entry name" value="B56"/>
    <property type="match status" value="1"/>
</dbReference>
<dbReference type="InterPro" id="IPR002554">
    <property type="entry name" value="PP2A_B56"/>
</dbReference>
<name>A0ABR2JKV8_9EUKA</name>
<gene>
    <name evidence="2" type="ORF">M9Y10_005334</name>
</gene>
<feature type="compositionally biased region" description="Polar residues" evidence="1">
    <location>
        <begin position="1"/>
        <end position="10"/>
    </location>
</feature>
<organism evidence="2 3">
    <name type="scientific">Tritrichomonas musculus</name>
    <dbReference type="NCBI Taxonomy" id="1915356"/>
    <lineage>
        <taxon>Eukaryota</taxon>
        <taxon>Metamonada</taxon>
        <taxon>Parabasalia</taxon>
        <taxon>Tritrichomonadida</taxon>
        <taxon>Tritrichomonadidae</taxon>
        <taxon>Tritrichomonas</taxon>
    </lineage>
</organism>
<comment type="caution">
    <text evidence="2">The sequence shown here is derived from an EMBL/GenBank/DDBJ whole genome shotgun (WGS) entry which is preliminary data.</text>
</comment>
<feature type="compositionally biased region" description="Polar residues" evidence="1">
    <location>
        <begin position="553"/>
        <end position="571"/>
    </location>
</feature>
<dbReference type="Gene3D" id="1.25.10.10">
    <property type="entry name" value="Leucine-rich Repeat Variant"/>
    <property type="match status" value="1"/>
</dbReference>
<dbReference type="PANTHER" id="PTHR10257:SF3">
    <property type="entry name" value="SERINE_THREONINE-PROTEIN PHOSPHATASE 2A 56 KDA REGULATORY SUBUNIT GAMMA ISOFORM"/>
    <property type="match status" value="1"/>
</dbReference>
<proteinExistence type="predicted"/>
<sequence>MMINSKFRSNSRSHHPEVVQPRGRLGVFTYNQKKNNVLRLTPQKQKPDNNNNNNNNDIDTEKQPISDFPSPPIPIFSCYRSQQGEMPTIPNLATAAHGEITSIVLQKMKLCQRTCDFSDPRADLGGKATKKATLNELIDLYTNQKLLSKLTRECHQQLIETFSANVFRSPPRIPRTIISSDEVPFEDNAWPHLYLVYILFIKFLNCGVEQRILQYQLTPKFISNLFSVLDFPDERERVQVRAVIATIYNKVPPQRTLLMSITLNLLMNVSENLELNAASHLLELFYQFASNSPPPLSQQYIAAFEQVLLPLHLSTICQRYFPSLVKCILLMIRKDVRLTNNVLHYLIEHWPLTLDHKTELFLEEISQILLESNLQDISSLASSLLNCVSIAVESPCTTLSEKALKFLQNNSIQNMIVEDPDPLLEIIFPPLFRVTCSHWQKTLQVAALNVMNTLMELTPDAFKKAAEQFKTNSLLTKKNKIHKYNLWIDVLEAGAMNDSSIDIDVVAEGIKEFYSSDKRPPSRISSNSSTNMNSSRSNNNNSNATTGRNNENLVGSSRSIENGQIGSSRSIGSNNVNTGRSNGNSNVNSGRENNNCNNSVGGSTVSNVANPNDEKKNDKFENFSNPFKDLARDFSCTDYGGLFQLAGISPKSEYPSGNMPTLTVSEETKKFAQNVNNNKLNTGGSLINDQNKNNNQPDMLSLFGGGDNNSNQPDMFSLFEEARKGKAQDNPIIEEENANKEQNTDQPNMFSIIEESKNSDTSNTNAIIEEENNIPNINSIVEENKTDNQDRTIPIMQPIIDEESPNKSEENLKINPITEEENEKQNSNTLINDIIIEEEVEFDDYNSEEEE</sequence>
<feature type="compositionally biased region" description="Low complexity" evidence="1">
    <location>
        <begin position="522"/>
        <end position="552"/>
    </location>
</feature>
<reference evidence="2 3" key="1">
    <citation type="submission" date="2024-04" db="EMBL/GenBank/DDBJ databases">
        <title>Tritrichomonas musculus Genome.</title>
        <authorList>
            <person name="Alves-Ferreira E."/>
            <person name="Grigg M."/>
            <person name="Lorenzi H."/>
            <person name="Galac M."/>
        </authorList>
    </citation>
    <scope>NUCLEOTIDE SEQUENCE [LARGE SCALE GENOMIC DNA]</scope>
    <source>
        <strain evidence="2 3">EAF2021</strain>
    </source>
</reference>
<keyword evidence="3" id="KW-1185">Reference proteome</keyword>
<dbReference type="InterPro" id="IPR011989">
    <property type="entry name" value="ARM-like"/>
</dbReference>